<proteinExistence type="predicted"/>
<name>A0ACC0ET74_9BASI</name>
<reference evidence="1 2" key="3">
    <citation type="journal article" date="2022" name="Microbiol. Spectr.">
        <title>Folding features and dynamics of 3D genome architecture in plant fungal pathogens.</title>
        <authorList>
            <person name="Xia C."/>
        </authorList>
    </citation>
    <scope>NUCLEOTIDE SEQUENCE [LARGE SCALE GENOMIC DNA]</scope>
    <source>
        <strain evidence="1 2">93-210</strain>
    </source>
</reference>
<dbReference type="EMBL" id="CM045867">
    <property type="protein sequence ID" value="KAI7959659.1"/>
    <property type="molecule type" value="Genomic_DNA"/>
</dbReference>
<reference evidence="2" key="1">
    <citation type="journal article" date="2018" name="BMC Genomics">
        <title>Genomic insights into host adaptation between the wheat stripe rust pathogen (Puccinia striiformis f. sp. tritici) and the barley stripe rust pathogen (Puccinia striiformis f. sp. hordei).</title>
        <authorList>
            <person name="Xia C."/>
            <person name="Wang M."/>
            <person name="Yin C."/>
            <person name="Cornejo O.E."/>
            <person name="Hulbert S.H."/>
            <person name="Chen X."/>
        </authorList>
    </citation>
    <scope>NUCLEOTIDE SEQUENCE [LARGE SCALE GENOMIC DNA]</scope>
    <source>
        <strain evidence="2">93-210</strain>
    </source>
</reference>
<evidence type="ECO:0000313" key="1">
    <source>
        <dbReference type="EMBL" id="KAI7959659.1"/>
    </source>
</evidence>
<organism evidence="1 2">
    <name type="scientific">Puccinia striiformis f. sp. tritici</name>
    <dbReference type="NCBI Taxonomy" id="168172"/>
    <lineage>
        <taxon>Eukaryota</taxon>
        <taxon>Fungi</taxon>
        <taxon>Dikarya</taxon>
        <taxon>Basidiomycota</taxon>
        <taxon>Pucciniomycotina</taxon>
        <taxon>Pucciniomycetes</taxon>
        <taxon>Pucciniales</taxon>
        <taxon>Pucciniaceae</taxon>
        <taxon>Puccinia</taxon>
    </lineage>
</organism>
<accession>A0ACC0ET74</accession>
<comment type="caution">
    <text evidence="1">The sequence shown here is derived from an EMBL/GenBank/DDBJ whole genome shotgun (WGS) entry which is preliminary data.</text>
</comment>
<protein>
    <submittedName>
        <fullName evidence="1">Uncharacterized protein</fullName>
    </submittedName>
</protein>
<gene>
    <name evidence="1" type="ORF">MJO28_003450</name>
</gene>
<evidence type="ECO:0000313" key="2">
    <source>
        <dbReference type="Proteomes" id="UP001060170"/>
    </source>
</evidence>
<reference evidence="2" key="2">
    <citation type="journal article" date="2018" name="Mol. Plant Microbe Interact.">
        <title>Genome sequence resources for the wheat stripe rust pathogen (Puccinia striiformis f. sp. tritici) and the barley stripe rust pathogen (Puccinia striiformis f. sp. hordei).</title>
        <authorList>
            <person name="Xia C."/>
            <person name="Wang M."/>
            <person name="Yin C."/>
            <person name="Cornejo O.E."/>
            <person name="Hulbert S.H."/>
            <person name="Chen X."/>
        </authorList>
    </citation>
    <scope>NUCLEOTIDE SEQUENCE [LARGE SCALE GENOMIC DNA]</scope>
    <source>
        <strain evidence="2">93-210</strain>
    </source>
</reference>
<keyword evidence="2" id="KW-1185">Reference proteome</keyword>
<dbReference type="Proteomes" id="UP001060170">
    <property type="component" value="Chromosome 3"/>
</dbReference>
<sequence>MEETFLLVGSTNILEYRRDSRQGFDIDFDDRTSTVIDNFHHLDPDPTTICNKLESDNPLIEDQIVIPTPIQNTNLTISFKGIGHQLANHQFTAASAYL</sequence>